<accession>A0A4Y2BDU4</accession>
<protein>
    <submittedName>
        <fullName evidence="1">Uncharacterized protein</fullName>
    </submittedName>
</protein>
<dbReference type="Proteomes" id="UP000499080">
    <property type="component" value="Unassembled WGS sequence"/>
</dbReference>
<evidence type="ECO:0000313" key="2">
    <source>
        <dbReference type="Proteomes" id="UP000499080"/>
    </source>
</evidence>
<dbReference type="EMBL" id="BGPR01000068">
    <property type="protein sequence ID" value="GBL89917.1"/>
    <property type="molecule type" value="Genomic_DNA"/>
</dbReference>
<reference evidence="1 2" key="1">
    <citation type="journal article" date="2019" name="Sci. Rep.">
        <title>Orb-weaving spider Araneus ventricosus genome elucidates the spidroin gene catalogue.</title>
        <authorList>
            <person name="Kono N."/>
            <person name="Nakamura H."/>
            <person name="Ohtoshi R."/>
            <person name="Moran D.A.P."/>
            <person name="Shinohara A."/>
            <person name="Yoshida Y."/>
            <person name="Fujiwara M."/>
            <person name="Mori M."/>
            <person name="Tomita M."/>
            <person name="Arakawa K."/>
        </authorList>
    </citation>
    <scope>NUCLEOTIDE SEQUENCE [LARGE SCALE GENOMIC DNA]</scope>
</reference>
<dbReference type="PANTHER" id="PTHR46888:SF1">
    <property type="entry name" value="RIBONUCLEASE H"/>
    <property type="match status" value="1"/>
</dbReference>
<dbReference type="AlphaFoldDB" id="A0A4Y2BDU4"/>
<evidence type="ECO:0000313" key="1">
    <source>
        <dbReference type="EMBL" id="GBL89917.1"/>
    </source>
</evidence>
<dbReference type="OrthoDB" id="10051775at2759"/>
<keyword evidence="2" id="KW-1185">Reference proteome</keyword>
<proteinExistence type="predicted"/>
<organism evidence="1 2">
    <name type="scientific">Araneus ventricosus</name>
    <name type="common">Orbweaver spider</name>
    <name type="synonym">Epeira ventricosa</name>
    <dbReference type="NCBI Taxonomy" id="182803"/>
    <lineage>
        <taxon>Eukaryota</taxon>
        <taxon>Metazoa</taxon>
        <taxon>Ecdysozoa</taxon>
        <taxon>Arthropoda</taxon>
        <taxon>Chelicerata</taxon>
        <taxon>Arachnida</taxon>
        <taxon>Araneae</taxon>
        <taxon>Araneomorphae</taxon>
        <taxon>Entelegynae</taxon>
        <taxon>Araneoidea</taxon>
        <taxon>Araneidae</taxon>
        <taxon>Araneus</taxon>
    </lineage>
</organism>
<dbReference type="PANTHER" id="PTHR46888">
    <property type="entry name" value="ZINC KNUCKLE DOMAINCONTAINING PROTEIN-RELATED"/>
    <property type="match status" value="1"/>
</dbReference>
<name>A0A4Y2BDU4_ARAVE</name>
<comment type="caution">
    <text evidence="1">The sequence shown here is derived from an EMBL/GenBank/DDBJ whole genome shotgun (WGS) entry which is preliminary data.</text>
</comment>
<sequence>MELETEAKKVESTTGERVKTSLDMHHLIQKFDPKVGDITLYLTPFERQMKRAKVPVEMWISNLIGLLSYDMSQLIAREPEEVTEDYDQIKQFLLKRYKLLAEIFRQMFTKHSINADETGKI</sequence>
<gene>
    <name evidence="1" type="ORF">AVEN_178344_1</name>
</gene>